<sequence length="284" mass="30962">MKTTTLLFGVALVFSLHYTTEPCQADDSTVQAIRALDVAMEAKAGENDPIFEQAMKAYLTEQYEKALPGLREAAERGNAVAQNSLANMYSFGYGTEKNQTIADAWYEKSAAQGYSPALNNLTTSLLASGDEQKQAEGLRLLLQLSDQGNAPSVNRYALLLSSGKHVPKDPEKGLHLLEKLTDAGDSTAMSILGWSLLTGEDGRQDQEKGLELLRRSALLGKAVAFYNLGEASEKGLGQPKDNIAALVQYRIAKRLGNKLAEKQIEALTATMSWQDMLTARRIFN</sequence>
<evidence type="ECO:0008006" key="3">
    <source>
        <dbReference type="Google" id="ProtNLM"/>
    </source>
</evidence>
<dbReference type="HOGENOM" id="CLU_000288_36_8_7"/>
<name>C4XQH5_SOLM1</name>
<evidence type="ECO:0000313" key="2">
    <source>
        <dbReference type="Proteomes" id="UP000009071"/>
    </source>
</evidence>
<dbReference type="Pfam" id="PF08238">
    <property type="entry name" value="Sel1"/>
    <property type="match status" value="4"/>
</dbReference>
<dbReference type="OrthoDB" id="5449302at2"/>
<dbReference type="InterPro" id="IPR006597">
    <property type="entry name" value="Sel1-like"/>
</dbReference>
<dbReference type="SMART" id="SM00671">
    <property type="entry name" value="SEL1"/>
    <property type="match status" value="4"/>
</dbReference>
<dbReference type="SUPFAM" id="SSF81901">
    <property type="entry name" value="HCP-like"/>
    <property type="match status" value="1"/>
</dbReference>
<dbReference type="KEGG" id="dma:DMR_18490"/>
<gene>
    <name evidence="1" type="ordered locus">DMR_18490</name>
</gene>
<dbReference type="EMBL" id="AP010904">
    <property type="protein sequence ID" value="BAH75340.1"/>
    <property type="molecule type" value="Genomic_DNA"/>
</dbReference>
<protein>
    <recommendedName>
        <fullName evidence="3">Sel1 repeat family protein</fullName>
    </recommendedName>
</protein>
<keyword evidence="2" id="KW-1185">Reference proteome</keyword>
<dbReference type="RefSeq" id="WP_015860539.1">
    <property type="nucleotide sequence ID" value="NC_012796.1"/>
</dbReference>
<dbReference type="Proteomes" id="UP000009071">
    <property type="component" value="Chromosome"/>
</dbReference>
<dbReference type="eggNOG" id="COG0790">
    <property type="taxonomic scope" value="Bacteria"/>
</dbReference>
<evidence type="ECO:0000313" key="1">
    <source>
        <dbReference type="EMBL" id="BAH75340.1"/>
    </source>
</evidence>
<accession>C4XQH5</accession>
<organism evidence="1 2">
    <name type="scientific">Solidesulfovibrio magneticus (strain ATCC 700980 / DSM 13731 / RS-1)</name>
    <name type="common">Desulfovibrio magneticus</name>
    <dbReference type="NCBI Taxonomy" id="573370"/>
    <lineage>
        <taxon>Bacteria</taxon>
        <taxon>Pseudomonadati</taxon>
        <taxon>Thermodesulfobacteriota</taxon>
        <taxon>Desulfovibrionia</taxon>
        <taxon>Desulfovibrionales</taxon>
        <taxon>Desulfovibrionaceae</taxon>
        <taxon>Solidesulfovibrio</taxon>
    </lineage>
</organism>
<dbReference type="InterPro" id="IPR052945">
    <property type="entry name" value="Mitotic_Regulator"/>
</dbReference>
<reference evidence="1 2" key="1">
    <citation type="journal article" date="2009" name="Genome Res.">
        <title>Whole genome sequence of Desulfovibrio magneticus strain RS-1 revealed common gene clusters in magnetotactic bacteria.</title>
        <authorList>
            <person name="Nakazawa H."/>
            <person name="Arakaki A."/>
            <person name="Narita-Yamada S."/>
            <person name="Yashiro I."/>
            <person name="Jinno K."/>
            <person name="Aoki N."/>
            <person name="Tsuruyama A."/>
            <person name="Okamura Y."/>
            <person name="Tanikawa S."/>
            <person name="Fujita N."/>
            <person name="Takeyama H."/>
            <person name="Matsunaga T."/>
        </authorList>
    </citation>
    <scope>NUCLEOTIDE SEQUENCE [LARGE SCALE GENOMIC DNA]</scope>
    <source>
        <strain evidence="2">ATCC 700980 / DSM 13731 / RS-1</strain>
    </source>
</reference>
<dbReference type="STRING" id="573370.DMR_18490"/>
<dbReference type="AlphaFoldDB" id="C4XQH5"/>
<dbReference type="Gene3D" id="1.25.40.10">
    <property type="entry name" value="Tetratricopeptide repeat domain"/>
    <property type="match status" value="1"/>
</dbReference>
<dbReference type="PANTHER" id="PTHR43628">
    <property type="entry name" value="ACTIVATOR OF C KINASE PROTEIN 1-RELATED"/>
    <property type="match status" value="1"/>
</dbReference>
<dbReference type="PANTHER" id="PTHR43628:SF1">
    <property type="entry name" value="CHITIN SYNTHASE REGULATORY FACTOR 2-RELATED"/>
    <property type="match status" value="1"/>
</dbReference>
<dbReference type="InterPro" id="IPR011990">
    <property type="entry name" value="TPR-like_helical_dom_sf"/>
</dbReference>
<proteinExistence type="predicted"/>